<evidence type="ECO:0000313" key="2">
    <source>
        <dbReference type="EMBL" id="MBO1077110.1"/>
    </source>
</evidence>
<dbReference type="PANTHER" id="PTHR31480">
    <property type="entry name" value="BIFUNCTIONAL LYCOPENE CYCLASE/PHYTOENE SYNTHASE"/>
    <property type="match status" value="1"/>
</dbReference>
<name>A0ABS3KI18_9PROT</name>
<dbReference type="EMBL" id="JACTNF010000042">
    <property type="protein sequence ID" value="MBO1077110.1"/>
    <property type="molecule type" value="Genomic_DNA"/>
</dbReference>
<organism evidence="2 3">
    <name type="scientific">Roseomonas marmotae</name>
    <dbReference type="NCBI Taxonomy" id="2768161"/>
    <lineage>
        <taxon>Bacteria</taxon>
        <taxon>Pseudomonadati</taxon>
        <taxon>Pseudomonadota</taxon>
        <taxon>Alphaproteobacteria</taxon>
        <taxon>Acetobacterales</taxon>
        <taxon>Roseomonadaceae</taxon>
        <taxon>Roseomonas</taxon>
    </lineage>
</organism>
<dbReference type="Proteomes" id="UP001518990">
    <property type="component" value="Unassembled WGS sequence"/>
</dbReference>
<sequence>MQAAFDPAALQARVSGSSFYTAMRLMPKAERAAMFAIYAFCRLVDDIADDGTRPRPARAEELRQWRADLAALYENRPAGRAAFLADAVRDFGLRQADFLAVVDGMAMDVEADIRAPDRATLDLYCDRVASAVGRLSICVFGMEERPGHRLAHELGRALQLTNILRDLEEDAEIGRLYLPREALAAAGITSSDPAIVITDPRIDQISRGLAAEAEAHFAAAHEVLRARPRGRLFAPRLMGAVYRCLLRDMLAQGWAPPRRRVRIGKPRLLWIVARCGLGG</sequence>
<accession>A0ABS3KI18</accession>
<dbReference type="SFLD" id="SFLDG01018">
    <property type="entry name" value="Squalene/Phytoene_Synthase_Lik"/>
    <property type="match status" value="1"/>
</dbReference>
<dbReference type="InterPro" id="IPR044843">
    <property type="entry name" value="Trans_IPPS_bact-type"/>
</dbReference>
<dbReference type="GO" id="GO:0016740">
    <property type="term" value="F:transferase activity"/>
    <property type="evidence" value="ECO:0007669"/>
    <property type="project" value="UniProtKB-KW"/>
</dbReference>
<dbReference type="CDD" id="cd00683">
    <property type="entry name" value="Trans_IPPS_HH"/>
    <property type="match status" value="1"/>
</dbReference>
<dbReference type="InterPro" id="IPR019845">
    <property type="entry name" value="Squalene/phytoene_synthase_CS"/>
</dbReference>
<dbReference type="SFLD" id="SFLDS00005">
    <property type="entry name" value="Isoprenoid_Synthase_Type_I"/>
    <property type="match status" value="1"/>
</dbReference>
<keyword evidence="1 2" id="KW-0808">Transferase</keyword>
<reference evidence="2 3" key="1">
    <citation type="submission" date="2020-09" db="EMBL/GenBank/DDBJ databases">
        <title>Roseomonas.</title>
        <authorList>
            <person name="Zhu W."/>
        </authorList>
    </citation>
    <scope>NUCLEOTIDE SEQUENCE [LARGE SCALE GENOMIC DNA]</scope>
    <source>
        <strain evidence="2 3">1311</strain>
    </source>
</reference>
<dbReference type="InterPro" id="IPR008949">
    <property type="entry name" value="Isoprenoid_synthase_dom_sf"/>
</dbReference>
<dbReference type="InterPro" id="IPR002060">
    <property type="entry name" value="Squ/phyt_synthse"/>
</dbReference>
<protein>
    <submittedName>
        <fullName evidence="2">Presqualene diphosphate synthase HpnD</fullName>
        <ecNumber evidence="2">2.5.1.103</ecNumber>
    </submittedName>
</protein>
<dbReference type="SUPFAM" id="SSF48576">
    <property type="entry name" value="Terpenoid synthases"/>
    <property type="match status" value="1"/>
</dbReference>
<dbReference type="InterPro" id="IPR017828">
    <property type="entry name" value="SQ_synth_HpnD-like"/>
</dbReference>
<dbReference type="Pfam" id="PF00494">
    <property type="entry name" value="SQS_PSY"/>
    <property type="match status" value="1"/>
</dbReference>
<dbReference type="PROSITE" id="PS01044">
    <property type="entry name" value="SQUALEN_PHYTOEN_SYN_1"/>
    <property type="match status" value="1"/>
</dbReference>
<proteinExistence type="predicted"/>
<evidence type="ECO:0000313" key="3">
    <source>
        <dbReference type="Proteomes" id="UP001518990"/>
    </source>
</evidence>
<dbReference type="NCBIfam" id="TIGR03465">
    <property type="entry name" value="HpnD"/>
    <property type="match status" value="1"/>
</dbReference>
<dbReference type="SFLD" id="SFLDG01212">
    <property type="entry name" value="Phytoene_synthase_like"/>
    <property type="match status" value="1"/>
</dbReference>
<dbReference type="EC" id="2.5.1.103" evidence="2"/>
<dbReference type="PROSITE" id="PS01045">
    <property type="entry name" value="SQUALEN_PHYTOEN_SYN_2"/>
    <property type="match status" value="1"/>
</dbReference>
<keyword evidence="3" id="KW-1185">Reference proteome</keyword>
<comment type="caution">
    <text evidence="2">The sequence shown here is derived from an EMBL/GenBank/DDBJ whole genome shotgun (WGS) entry which is preliminary data.</text>
</comment>
<evidence type="ECO:0000256" key="1">
    <source>
        <dbReference type="ARBA" id="ARBA00022679"/>
    </source>
</evidence>
<dbReference type="Gene3D" id="1.10.600.10">
    <property type="entry name" value="Farnesyl Diphosphate Synthase"/>
    <property type="match status" value="1"/>
</dbReference>
<gene>
    <name evidence="2" type="primary">hpnD</name>
    <name evidence="2" type="ORF">IAI60_21105</name>
</gene>
<dbReference type="InterPro" id="IPR033904">
    <property type="entry name" value="Trans_IPPS_HH"/>
</dbReference>